<proteinExistence type="predicted"/>
<feature type="transmembrane region" description="Helical" evidence="1">
    <location>
        <begin position="91"/>
        <end position="109"/>
    </location>
</feature>
<dbReference type="AlphaFoldDB" id="A0A1I6YJ49"/>
<evidence type="ECO:0000313" key="2">
    <source>
        <dbReference type="EMBL" id="SFT50533.1"/>
    </source>
</evidence>
<dbReference type="Proteomes" id="UP000199546">
    <property type="component" value="Unassembled WGS sequence"/>
</dbReference>
<gene>
    <name evidence="2" type="ORF">SAMN05660657_01127</name>
</gene>
<feature type="transmembrane region" description="Helical" evidence="1">
    <location>
        <begin position="264"/>
        <end position="285"/>
    </location>
</feature>
<feature type="transmembrane region" description="Helical" evidence="1">
    <location>
        <begin position="129"/>
        <end position="149"/>
    </location>
</feature>
<keyword evidence="1" id="KW-0812">Transmembrane</keyword>
<accession>A0A1I6YJ49</accession>
<feature type="transmembrane region" description="Helical" evidence="1">
    <location>
        <begin position="234"/>
        <end position="252"/>
    </location>
</feature>
<feature type="transmembrane region" description="Helical" evidence="1">
    <location>
        <begin position="170"/>
        <end position="189"/>
    </location>
</feature>
<dbReference type="STRING" id="1296565.SAMN05660657_01127"/>
<feature type="transmembrane region" description="Helical" evidence="1">
    <location>
        <begin position="209"/>
        <end position="227"/>
    </location>
</feature>
<keyword evidence="3" id="KW-1185">Reference proteome</keyword>
<protein>
    <submittedName>
        <fullName evidence="2">Uncharacterized protein</fullName>
    </submittedName>
</protein>
<evidence type="ECO:0000256" key="1">
    <source>
        <dbReference type="SAM" id="Phobius"/>
    </source>
</evidence>
<keyword evidence="1" id="KW-0472">Membrane</keyword>
<dbReference type="RefSeq" id="WP_093578447.1">
    <property type="nucleotide sequence ID" value="NZ_FPBA01000003.1"/>
</dbReference>
<sequence length="296" mass="31280">MDPVSTTVRPSTGRSRELRPAMRVLLLAFSVLTALAVGALLLQPGRTSQVFAWTIQPPLTAAFLGAGYAAGCTLVVLSLRDPVWANSRVPVLTILVFTLLTLVATLVHIDRFHFQEEFAAAPLLARAAAWFWTGVYVVIPLAMLVLLALQERAPGTDPPRRCPVPVSLRLALGAESVVLLGVGAAVSVVPTAAETLWPWTLTPLTARVVGAWLVAFGVATALAALAGDLERLRTAAVAYTVFGVLVLAVVAWHRDTVAWDRPVAWAFVAVAAAVVLTGAAGIRWAPAVVAAGRHRS</sequence>
<organism evidence="2 3">
    <name type="scientific">Geodermatophilus amargosae</name>
    <dbReference type="NCBI Taxonomy" id="1296565"/>
    <lineage>
        <taxon>Bacteria</taxon>
        <taxon>Bacillati</taxon>
        <taxon>Actinomycetota</taxon>
        <taxon>Actinomycetes</taxon>
        <taxon>Geodermatophilales</taxon>
        <taxon>Geodermatophilaceae</taxon>
        <taxon>Geodermatophilus</taxon>
    </lineage>
</organism>
<dbReference type="OrthoDB" id="3078421at2"/>
<name>A0A1I6YJ49_9ACTN</name>
<keyword evidence="1" id="KW-1133">Transmembrane helix</keyword>
<evidence type="ECO:0000313" key="3">
    <source>
        <dbReference type="Proteomes" id="UP000199546"/>
    </source>
</evidence>
<reference evidence="3" key="1">
    <citation type="submission" date="2016-10" db="EMBL/GenBank/DDBJ databases">
        <authorList>
            <person name="Varghese N."/>
            <person name="Submissions S."/>
        </authorList>
    </citation>
    <scope>NUCLEOTIDE SEQUENCE [LARGE SCALE GENOMIC DNA]</scope>
    <source>
        <strain evidence="3">DSM 46136</strain>
    </source>
</reference>
<feature type="transmembrane region" description="Helical" evidence="1">
    <location>
        <begin position="61"/>
        <end position="79"/>
    </location>
</feature>
<dbReference type="EMBL" id="FPBA01000003">
    <property type="protein sequence ID" value="SFT50533.1"/>
    <property type="molecule type" value="Genomic_DNA"/>
</dbReference>
<feature type="transmembrane region" description="Helical" evidence="1">
    <location>
        <begin position="21"/>
        <end position="41"/>
    </location>
</feature>